<proteinExistence type="predicted"/>
<protein>
    <submittedName>
        <fullName evidence="1">Uncharacterized protein</fullName>
    </submittedName>
</protein>
<dbReference type="EMBL" id="JANSHE010001849">
    <property type="protein sequence ID" value="KAJ3000522.1"/>
    <property type="molecule type" value="Genomic_DNA"/>
</dbReference>
<keyword evidence="2" id="KW-1185">Reference proteome</keyword>
<dbReference type="Proteomes" id="UP001144978">
    <property type="component" value="Unassembled WGS sequence"/>
</dbReference>
<accession>A0ACC1PRB0</accession>
<name>A0ACC1PRB0_9APHY</name>
<gene>
    <name evidence="1" type="ORF">NUW54_g6770</name>
</gene>
<reference evidence="1" key="1">
    <citation type="submission" date="2022-08" db="EMBL/GenBank/DDBJ databases">
        <title>Genome Sequence of Pycnoporus sanguineus.</title>
        <authorList>
            <person name="Buettner E."/>
        </authorList>
    </citation>
    <scope>NUCLEOTIDE SEQUENCE</scope>
    <source>
        <strain evidence="1">CG-C14</strain>
    </source>
</reference>
<sequence length="78" mass="8504">MLDACTLIARGGNFISADTVRFCCVARDMSKSSRQGDSKIAPLCTSDNVRVNTIAHRMSVATEYIAPHTRKKGESSVR</sequence>
<evidence type="ECO:0000313" key="1">
    <source>
        <dbReference type="EMBL" id="KAJ3000522.1"/>
    </source>
</evidence>
<organism evidence="1 2">
    <name type="scientific">Trametes sanguinea</name>
    <dbReference type="NCBI Taxonomy" id="158606"/>
    <lineage>
        <taxon>Eukaryota</taxon>
        <taxon>Fungi</taxon>
        <taxon>Dikarya</taxon>
        <taxon>Basidiomycota</taxon>
        <taxon>Agaricomycotina</taxon>
        <taxon>Agaricomycetes</taxon>
        <taxon>Polyporales</taxon>
        <taxon>Polyporaceae</taxon>
        <taxon>Trametes</taxon>
    </lineage>
</organism>
<evidence type="ECO:0000313" key="2">
    <source>
        <dbReference type="Proteomes" id="UP001144978"/>
    </source>
</evidence>
<comment type="caution">
    <text evidence="1">The sequence shown here is derived from an EMBL/GenBank/DDBJ whole genome shotgun (WGS) entry which is preliminary data.</text>
</comment>